<dbReference type="GO" id="GO:0044772">
    <property type="term" value="P:mitotic cell cycle phase transition"/>
    <property type="evidence" value="ECO:0007669"/>
    <property type="project" value="InterPro"/>
</dbReference>
<reference evidence="9" key="1">
    <citation type="submission" date="2025-08" db="UniProtKB">
        <authorList>
            <consortium name="Ensembl"/>
        </authorList>
    </citation>
    <scope>IDENTIFICATION</scope>
</reference>
<dbReference type="SMART" id="SM01332">
    <property type="entry name" value="Cyclin_C"/>
    <property type="match status" value="1"/>
</dbReference>
<feature type="compositionally biased region" description="Basic and acidic residues" evidence="6">
    <location>
        <begin position="26"/>
        <end position="35"/>
    </location>
</feature>
<evidence type="ECO:0000256" key="1">
    <source>
        <dbReference type="ARBA" id="ARBA00006955"/>
    </source>
</evidence>
<dbReference type="Gene3D" id="1.10.472.10">
    <property type="entry name" value="Cyclin-like"/>
    <property type="match status" value="2"/>
</dbReference>
<keyword evidence="4" id="KW-0131">Cell cycle</keyword>
<dbReference type="InterPro" id="IPR036915">
    <property type="entry name" value="Cyclin-like_sf"/>
</dbReference>
<proteinExistence type="inferred from homology"/>
<dbReference type="InterPro" id="IPR013763">
    <property type="entry name" value="Cyclin-like_dom"/>
</dbReference>
<reference evidence="9" key="2">
    <citation type="submission" date="2025-09" db="UniProtKB">
        <authorList>
            <consortium name="Ensembl"/>
        </authorList>
    </citation>
    <scope>IDENTIFICATION</scope>
</reference>
<dbReference type="CDD" id="cd20510">
    <property type="entry name" value="CYCLIN_CCNB3_rpt2"/>
    <property type="match status" value="1"/>
</dbReference>
<dbReference type="FunFam" id="1.10.472.10:FF:000005">
    <property type="entry name" value="G2/mitotic-specific cyclin B"/>
    <property type="match status" value="1"/>
</dbReference>
<dbReference type="GO" id="GO:0051301">
    <property type="term" value="P:cell division"/>
    <property type="evidence" value="ECO:0007669"/>
    <property type="project" value="UniProtKB-KW"/>
</dbReference>
<evidence type="ECO:0000256" key="4">
    <source>
        <dbReference type="ARBA" id="ARBA00023306"/>
    </source>
</evidence>
<keyword evidence="2" id="KW-0132">Cell division</keyword>
<evidence type="ECO:0000259" key="8">
    <source>
        <dbReference type="SMART" id="SM01332"/>
    </source>
</evidence>
<evidence type="ECO:0000259" key="7">
    <source>
        <dbReference type="SMART" id="SM00385"/>
    </source>
</evidence>
<organism evidence="9 10">
    <name type="scientific">Leptobrachium leishanense</name>
    <name type="common">Leishan spiny toad</name>
    <dbReference type="NCBI Taxonomy" id="445787"/>
    <lineage>
        <taxon>Eukaryota</taxon>
        <taxon>Metazoa</taxon>
        <taxon>Chordata</taxon>
        <taxon>Craniata</taxon>
        <taxon>Vertebrata</taxon>
        <taxon>Euteleostomi</taxon>
        <taxon>Amphibia</taxon>
        <taxon>Batrachia</taxon>
        <taxon>Anura</taxon>
        <taxon>Pelobatoidea</taxon>
        <taxon>Megophryidae</taxon>
        <taxon>Leptobrachium</taxon>
    </lineage>
</organism>
<evidence type="ECO:0000256" key="6">
    <source>
        <dbReference type="SAM" id="MobiDB-lite"/>
    </source>
</evidence>
<dbReference type="Ensembl" id="ENSLLET00000023265.1">
    <property type="protein sequence ID" value="ENSLLEP00000022399.1"/>
    <property type="gene ID" value="ENSLLEG00000014208.1"/>
</dbReference>
<dbReference type="Pfam" id="PF02984">
    <property type="entry name" value="Cyclin_C"/>
    <property type="match status" value="1"/>
</dbReference>
<evidence type="ECO:0008006" key="11">
    <source>
        <dbReference type="Google" id="ProtNLM"/>
    </source>
</evidence>
<dbReference type="PANTHER" id="PTHR10177">
    <property type="entry name" value="CYCLINS"/>
    <property type="match status" value="1"/>
</dbReference>
<accession>A0A8C5N4I6</accession>
<name>A0A8C5N4I6_9ANUR</name>
<keyword evidence="3 5" id="KW-0195">Cyclin</keyword>
<sequence length="452" mass="51558">MMPSLRQTRPVTSKPSRPGKPLTESIRPEKEESVQIKRSPSSPQGGAKKRSAFGDLTNAHKNNVLQKKKEGQKGLVKKTRNVPPTATAKNNELNLKKTLKKITSGELVPEVVKQEKVSSEETPSPEILELVHQRTSLDKKRSQLQRNQLASFITSILIKHLPPEVVDTDSPQRLLPPDVEDIDKDCSEDPFSNSEYAMDIFNYMREREEKFVLPDYFEMQTDISKEMRAILVDWMVEVQVSLQLNHETLYLAVKLVDHYLAVSVIAREKLQLIGSTAVLISSKFDERGYPCLDDFLYICGNAYKREELLSMEKDILRELNFDINIPVSYRFLRRFAKCAHASMETLTLARYICELTLQEYDFVQESASKMAASCLLLALKMKDLGGWTATLWYYSGYQSIELVPLVKRLNFLLADNSSKLKAVRSKYTHKVFFEVAKLAPLDLLTLEATLES</sequence>
<feature type="region of interest" description="Disordered" evidence="6">
    <location>
        <begin position="1"/>
        <end position="89"/>
    </location>
</feature>
<dbReference type="InterPro" id="IPR046965">
    <property type="entry name" value="Cyclin_A/B-like"/>
</dbReference>
<dbReference type="Proteomes" id="UP000694569">
    <property type="component" value="Unplaced"/>
</dbReference>
<dbReference type="Pfam" id="PF00134">
    <property type="entry name" value="Cyclin_N"/>
    <property type="match status" value="1"/>
</dbReference>
<dbReference type="PIRSF" id="PIRSF001771">
    <property type="entry name" value="Cyclin_A_B_D_E"/>
    <property type="match status" value="1"/>
</dbReference>
<dbReference type="CDD" id="cd20508">
    <property type="entry name" value="CYCLIN_CCNB3_rpt1"/>
    <property type="match status" value="1"/>
</dbReference>
<evidence type="ECO:0000256" key="3">
    <source>
        <dbReference type="ARBA" id="ARBA00023127"/>
    </source>
</evidence>
<feature type="domain" description="Cyclin-like" evidence="7">
    <location>
        <begin position="330"/>
        <end position="414"/>
    </location>
</feature>
<evidence type="ECO:0000313" key="10">
    <source>
        <dbReference type="Proteomes" id="UP000694569"/>
    </source>
</evidence>
<dbReference type="GO" id="GO:0016538">
    <property type="term" value="F:cyclin-dependent protein serine/threonine kinase regulator activity"/>
    <property type="evidence" value="ECO:0007669"/>
    <property type="project" value="InterPro"/>
</dbReference>
<feature type="compositionally biased region" description="Polar residues" evidence="6">
    <location>
        <begin position="1"/>
        <end position="15"/>
    </location>
</feature>
<dbReference type="SMART" id="SM00385">
    <property type="entry name" value="CYCLIN"/>
    <property type="match status" value="2"/>
</dbReference>
<dbReference type="InterPro" id="IPR039361">
    <property type="entry name" value="Cyclin"/>
</dbReference>
<evidence type="ECO:0000313" key="9">
    <source>
        <dbReference type="Ensembl" id="ENSLLEP00000022399.1"/>
    </source>
</evidence>
<dbReference type="InterPro" id="IPR006671">
    <property type="entry name" value="Cyclin_N"/>
</dbReference>
<dbReference type="OrthoDB" id="5590282at2759"/>
<feature type="domain" description="Cyclin-like" evidence="7">
    <location>
        <begin position="233"/>
        <end position="317"/>
    </location>
</feature>
<dbReference type="InterPro" id="IPR048258">
    <property type="entry name" value="Cyclins_cyclin-box"/>
</dbReference>
<keyword evidence="10" id="KW-1185">Reference proteome</keyword>
<comment type="similarity">
    <text evidence="1">Belongs to the cyclin family. Cyclin AB subfamily.</text>
</comment>
<dbReference type="GeneTree" id="ENSGT00940000160459"/>
<evidence type="ECO:0000256" key="5">
    <source>
        <dbReference type="RuleBase" id="RU000383"/>
    </source>
</evidence>
<evidence type="ECO:0000256" key="2">
    <source>
        <dbReference type="ARBA" id="ARBA00022618"/>
    </source>
</evidence>
<dbReference type="SUPFAM" id="SSF47954">
    <property type="entry name" value="Cyclin-like"/>
    <property type="match status" value="2"/>
</dbReference>
<dbReference type="AlphaFoldDB" id="A0A8C5N4I6"/>
<feature type="domain" description="Cyclin C-terminal" evidence="8">
    <location>
        <begin position="326"/>
        <end position="441"/>
    </location>
</feature>
<dbReference type="InterPro" id="IPR004367">
    <property type="entry name" value="Cyclin_C-dom"/>
</dbReference>
<protein>
    <recommendedName>
        <fullName evidence="11">G2/mitotic-specific cyclin-B3</fullName>
    </recommendedName>
</protein>
<dbReference type="PROSITE" id="PS00292">
    <property type="entry name" value="CYCLINS"/>
    <property type="match status" value="1"/>
</dbReference>